<evidence type="ECO:0000313" key="2">
    <source>
        <dbReference type="Proteomes" id="UP000076809"/>
    </source>
</evidence>
<sequence>MNRLTLADAMKRLFGIKLADHSKLKDKVHSLTRNGLIRVQSESGVQRDKKYLAESELAPLFNATLLLAFIPDPARVKKTFESVDERERVAKLAQLVVMNRQSLLELVHLNANAATFVQQLASDIDLRLNRLSNPFERLPQLLLDDDIGLLSCNVARNASLVKADPMLGSYLAGKLDVAAGHASAIIAESEKYPSELVDLAKHIQVEYQSAKEFSATIDLLFGKAF</sequence>
<proteinExistence type="predicted"/>
<protein>
    <submittedName>
        <fullName evidence="1">Uncharacterized protein</fullName>
    </submittedName>
</protein>
<gene>
    <name evidence="1" type="ORF">WM43_14755</name>
</gene>
<dbReference type="EMBL" id="CP014774">
    <property type="protein sequence ID" value="ANB53830.1"/>
    <property type="molecule type" value="Genomic_DNA"/>
</dbReference>
<organism evidence="1 2">
    <name type="scientific">Aeromonas veronii</name>
    <dbReference type="NCBI Taxonomy" id="654"/>
    <lineage>
        <taxon>Bacteria</taxon>
        <taxon>Pseudomonadati</taxon>
        <taxon>Pseudomonadota</taxon>
        <taxon>Gammaproteobacteria</taxon>
        <taxon>Aeromonadales</taxon>
        <taxon>Aeromonadaceae</taxon>
        <taxon>Aeromonas</taxon>
    </lineage>
</organism>
<accession>A0AAC9B8Z7</accession>
<dbReference type="Proteomes" id="UP000076809">
    <property type="component" value="Chromosome"/>
</dbReference>
<reference evidence="1 2" key="1">
    <citation type="journal article" date="2016" name="J. Clin. Microbiol.">
        <title>Detection and Whole-Genome Sequencing of Carbapenemase-Producing Aeromonas hydrophila Isolates from Routine Perirectal Surveillance Culture.</title>
        <authorList>
            <person name="Hughes H.Y."/>
            <person name="Conlan S.P."/>
            <person name="Lau A.F."/>
            <person name="Dekker J.P."/>
            <person name="Michelin A.V."/>
            <person name="Youn J.H."/>
            <person name="Henderson D.K."/>
            <person name="Frank K.M."/>
            <person name="Segre J.A."/>
            <person name="Palmore T.N."/>
        </authorList>
    </citation>
    <scope>NUCLEOTIDE SEQUENCE [LARGE SCALE GENOMIC DNA]</scope>
    <source>
        <strain evidence="1 2">AVNIH1</strain>
    </source>
</reference>
<name>A0AAC9B8Z7_AERVE</name>
<evidence type="ECO:0000313" key="1">
    <source>
        <dbReference type="EMBL" id="ANB53830.1"/>
    </source>
</evidence>
<dbReference type="AlphaFoldDB" id="A0AAC9B8Z7"/>